<evidence type="ECO:0000313" key="2">
    <source>
        <dbReference type="Proteomes" id="UP001447008"/>
    </source>
</evidence>
<sequence length="65" mass="6923">MQIFINDSAFEVPEKASAEQALVSFGATPPFALAVNGQFVAQGQYPQLMLQDGDRLDILAPIQGG</sequence>
<gene>
    <name evidence="1" type="primary">thiS</name>
    <name evidence="1" type="ORF">WCN91_02115</name>
</gene>
<accession>A0ABU9MXU4</accession>
<dbReference type="EMBL" id="JBCGCU010000001">
    <property type="protein sequence ID" value="MEM0514248.1"/>
    <property type="molecule type" value="Genomic_DNA"/>
</dbReference>
<dbReference type="InterPro" id="IPR003749">
    <property type="entry name" value="ThiS/MoaD-like"/>
</dbReference>
<dbReference type="NCBIfam" id="TIGR01683">
    <property type="entry name" value="thiS"/>
    <property type="match status" value="1"/>
</dbReference>
<reference evidence="1 2" key="1">
    <citation type="submission" date="2024-03" db="EMBL/GenBank/DDBJ databases">
        <title>Pseudoalteromonas qingdaonensis sp. nov., isolated from the intestines of marine benthic organisms.</title>
        <authorList>
            <person name="Lin X."/>
            <person name="Fang S."/>
            <person name="Hu X."/>
        </authorList>
    </citation>
    <scope>NUCLEOTIDE SEQUENCE [LARGE SCALE GENOMIC DNA]</scope>
    <source>
        <strain evidence="1 2">YIC-827</strain>
    </source>
</reference>
<dbReference type="Proteomes" id="UP001447008">
    <property type="component" value="Unassembled WGS sequence"/>
</dbReference>
<dbReference type="Gene3D" id="3.10.20.30">
    <property type="match status" value="1"/>
</dbReference>
<keyword evidence="2" id="KW-1185">Reference proteome</keyword>
<comment type="caution">
    <text evidence="1">The sequence shown here is derived from an EMBL/GenBank/DDBJ whole genome shotgun (WGS) entry which is preliminary data.</text>
</comment>
<organism evidence="1 2">
    <name type="scientific">Pseudoalteromonas qingdaonensis</name>
    <dbReference type="NCBI Taxonomy" id="3131913"/>
    <lineage>
        <taxon>Bacteria</taxon>
        <taxon>Pseudomonadati</taxon>
        <taxon>Pseudomonadota</taxon>
        <taxon>Gammaproteobacteria</taxon>
        <taxon>Alteromonadales</taxon>
        <taxon>Pseudoalteromonadaceae</taxon>
        <taxon>Pseudoalteromonas</taxon>
    </lineage>
</organism>
<dbReference type="RefSeq" id="WP_342675802.1">
    <property type="nucleotide sequence ID" value="NZ_JBCGCU010000001.1"/>
</dbReference>
<dbReference type="Pfam" id="PF02597">
    <property type="entry name" value="ThiS"/>
    <property type="match status" value="1"/>
</dbReference>
<name>A0ABU9MXU4_9GAMM</name>
<proteinExistence type="predicted"/>
<dbReference type="InterPro" id="IPR012675">
    <property type="entry name" value="Beta-grasp_dom_sf"/>
</dbReference>
<protein>
    <submittedName>
        <fullName evidence="1">Sulfur carrier protein ThiS</fullName>
    </submittedName>
</protein>
<dbReference type="SUPFAM" id="SSF54285">
    <property type="entry name" value="MoaD/ThiS"/>
    <property type="match status" value="1"/>
</dbReference>
<dbReference type="CDD" id="cd00565">
    <property type="entry name" value="Ubl_ThiS"/>
    <property type="match status" value="1"/>
</dbReference>
<evidence type="ECO:0000313" key="1">
    <source>
        <dbReference type="EMBL" id="MEM0514248.1"/>
    </source>
</evidence>
<dbReference type="InterPro" id="IPR010035">
    <property type="entry name" value="Thi_S"/>
</dbReference>
<dbReference type="InterPro" id="IPR016155">
    <property type="entry name" value="Mopterin_synth/thiamin_S_b"/>
</dbReference>